<feature type="region of interest" description="Disordered" evidence="1">
    <location>
        <begin position="1210"/>
        <end position="1230"/>
    </location>
</feature>
<dbReference type="Pfam" id="PF24771">
    <property type="entry name" value="Ig_CFAP74_1st"/>
    <property type="match status" value="1"/>
</dbReference>
<dbReference type="Pfam" id="PF24778">
    <property type="entry name" value="Ig-CFAP74_3rd"/>
    <property type="match status" value="1"/>
</dbReference>
<protein>
    <submittedName>
        <fullName evidence="6">Cilia- and flagella-associated protein 74 isoform X1</fullName>
    </submittedName>
</protein>
<keyword evidence="5" id="KW-1185">Reference proteome</keyword>
<dbReference type="Proteomes" id="UP001652662">
    <property type="component" value="Chromosome 2"/>
</dbReference>
<evidence type="ECO:0000313" key="6">
    <source>
        <dbReference type="RefSeq" id="XP_070467192.1"/>
    </source>
</evidence>
<dbReference type="Pfam" id="PF24770">
    <property type="entry name" value="Ig-CFAP74_2"/>
    <property type="match status" value="1"/>
</dbReference>
<feature type="domain" description="CFAP74 third Ig-like" evidence="3">
    <location>
        <begin position="841"/>
        <end position="953"/>
    </location>
</feature>
<evidence type="ECO:0000256" key="1">
    <source>
        <dbReference type="SAM" id="MobiDB-lite"/>
    </source>
</evidence>
<dbReference type="PANTHER" id="PTHR22538">
    <property type="entry name" value="CILIA- AND FLAGELLA-ASSOCIATED PROTEIN 74"/>
    <property type="match status" value="1"/>
</dbReference>
<dbReference type="PANTHER" id="PTHR22538:SF0">
    <property type="entry name" value="CILIA- AND FLAGELLA-ASSOCIATED PROTEIN 74"/>
    <property type="match status" value="1"/>
</dbReference>
<gene>
    <name evidence="6" type="primary">CFAP74</name>
</gene>
<keyword evidence="6" id="KW-0282">Flagellum</keyword>
<feature type="region of interest" description="Disordered" evidence="1">
    <location>
        <begin position="402"/>
        <end position="422"/>
    </location>
</feature>
<dbReference type="Pfam" id="PF24798">
    <property type="entry name" value="Ig-CFAP74_4th"/>
    <property type="match status" value="2"/>
</dbReference>
<evidence type="ECO:0000259" key="3">
    <source>
        <dbReference type="Pfam" id="PF24778"/>
    </source>
</evidence>
<feature type="domain" description="CFAP74 second Ig-like" evidence="2">
    <location>
        <begin position="652"/>
        <end position="839"/>
    </location>
</feature>
<dbReference type="InterPro" id="IPR056310">
    <property type="entry name" value="Ig-CFAP74_4th"/>
</dbReference>
<dbReference type="GeneID" id="103539981"/>
<dbReference type="RefSeq" id="XP_070467192.1">
    <property type="nucleotide sequence ID" value="XM_070611091.1"/>
</dbReference>
<feature type="compositionally biased region" description="Basic and acidic residues" evidence="1">
    <location>
        <begin position="741"/>
        <end position="761"/>
    </location>
</feature>
<evidence type="ECO:0000259" key="2">
    <source>
        <dbReference type="Pfam" id="PF24770"/>
    </source>
</evidence>
<keyword evidence="6" id="KW-0969">Cilium</keyword>
<dbReference type="InterPro" id="IPR056307">
    <property type="entry name" value="Ig-CFAP74_3rd"/>
</dbReference>
<proteinExistence type="predicted"/>
<feature type="compositionally biased region" description="Polar residues" evidence="1">
    <location>
        <begin position="729"/>
        <end position="740"/>
    </location>
</feature>
<name>A0ABM4NQH5_EQUPR</name>
<evidence type="ECO:0000259" key="4">
    <source>
        <dbReference type="Pfam" id="PF24798"/>
    </source>
</evidence>
<reference evidence="6" key="2">
    <citation type="submission" date="2025-08" db="UniProtKB">
        <authorList>
            <consortium name="RefSeq"/>
        </authorList>
    </citation>
    <scope>IDENTIFICATION</scope>
    <source>
        <tissue evidence="6">Blood</tissue>
    </source>
</reference>
<dbReference type="CDD" id="cd22249">
    <property type="entry name" value="UDM1_RNF168_RNF169-like"/>
    <property type="match status" value="1"/>
</dbReference>
<organism evidence="5 6">
    <name type="scientific">Equus przewalskii</name>
    <name type="common">Przewalski's horse</name>
    <name type="synonym">Equus caballus przewalskii</name>
    <dbReference type="NCBI Taxonomy" id="9798"/>
    <lineage>
        <taxon>Eukaryota</taxon>
        <taxon>Metazoa</taxon>
        <taxon>Chordata</taxon>
        <taxon>Craniata</taxon>
        <taxon>Vertebrata</taxon>
        <taxon>Euteleostomi</taxon>
        <taxon>Mammalia</taxon>
        <taxon>Eutheria</taxon>
        <taxon>Laurasiatheria</taxon>
        <taxon>Perissodactyla</taxon>
        <taxon>Equidae</taxon>
        <taxon>Equus</taxon>
    </lineage>
</organism>
<dbReference type="Gene3D" id="2.60.40.10">
    <property type="entry name" value="Immunoglobulins"/>
    <property type="match status" value="5"/>
</dbReference>
<sequence>MSPEGPAFTDQRVHRCFPAGGMLSLISALKMEEDASLFPEGELLDGVPLVEGEKDKLEDAEFEVEPLPLEAEGRANLGCHSPQKERIADAEGRKKKATVQERMEALYLRKNLSHLDKLHEEKDLFIQKTREELRACRQRMDLITKQQESMAAKVAAEREAKNTAAVGRLQAASRRLCMELESERAQQQKTQATLKESENTMWHLEIREGQLEDVRRAAQEEAAAVRRHLQVQAAEQLRKEKETLRTVERSRLLRVRKSAYLQKEHGLRHQKLVEDAQKNHRVAVKFLKASLGRIRERERKEELESREQMQRRMDAVLALKNSITANRETLRKFQVRGQARAELAEQKAQAEKGAILAQGGDAFKHLFHQRRRQELEAQKRAFEEEQKLRKQEIVHRILKEEAEEEDRRKKRHPPTKPEGRRTVRDKTWSYISDFCEGKSAAVTPCRPLENDTFAHPKTPWLVEAISSDSVQVDPGNVNWEDETLAEPEISGLWNEDYKPYQVPKEDVDRKPVGGTKMDKDILARTMEQLRGTVIHKQVVSGREFKGRPFNSKPKLIHFKDFDIGKVYKKKITLINATYTINYCKLVGVSEQLKDFIHVDFDPPGPMSAGMSCEVLVTFKPMTNKDLEGDVSFLAQTGEFSVPLKCSTKKCSLSLDKELVDFGSYVVGETASRIITLTNAGGLGTRFKFLLASESCEMDISQSVLKISSVFTYEDKSFYEKVTTSFSEQHVEGNVSSPIEETSQKESGKLDSKEQEEGRPADSEGVTMTTIVNIPPSEEQTEISLGEIREGEIGPFSSIKVPVIFTPVLPGAVHTRFKVVFKNPQCPTLCFRVIGVAIDVPVWVPKPNVDLKICMYDRLYQDSVLVHTRSKAALRLKFEVCKELRGHLELLPEMGYIQALSSYSVQLKFLPRHSLPEDAGKYFDKESRVLEAPMTIRVADQTKPVGFTVHAIVTTSDMELSPSEVDFGYCTIYEAVRTQVSLCNHSLLPQEFGFVGLPKQITVTASASVVFLCQFVDIQPNDGFGTILPLETLQLDVVFQPTKARDYNFELVCKSEINRCFKLTCRAMGVHPPLELSHYQIKFAATSLYDTSVATLYVINSHVSVNALIHSVPRVGSEEACPVGPTSFEFLLSPDLPITISPSVGTVCPGKRCLVQVAFQPVLPSKLIQQEAFQALTKEAEGKLSHKDMAPQRKDLQRQSVSTLRLQNRDRLFRASSNQPPEQQKQDLRCSSHEDQVARATLVRSFPGKFDKFVIPCVVASGDIQDRKGMEPLSFSPHNTLYLELWCPAVAPSIVVTSNKGTTISNFGHIAVGHCGVKKVSIQNISPEDLAVEFSMLNPNGPFVLLNPIRKLLAGETQVLALSFSPRESVLAQEALDIITKRGTLSLTLVGTGVASMITCSIEGDVLNMGYVIARESVSSGFKLQNNCSLPIRFSLQLDSLSSTRAKARQQLPQFLTSRAKRAEVVGVQNHSGQSVFSVVPVEGVLEAGGAQDFTVTFSPDHESLYFSDRLQVVLLEKKISRQILLKGAAREHMMFVEGGDPLDVPVESLTVIPALDSEHREEAEELKPILVTLEYLQLDVDMPAPPATRELHVGCIRTTQLSPKKTVEFSLDSITSLQHKGFTIEPSRGFVERGQTKTISISWTPPADFDPDHPLMASALLQLRGDVKELYKVLFVAQVVSSPGGHRSLST</sequence>
<evidence type="ECO:0000313" key="5">
    <source>
        <dbReference type="Proteomes" id="UP001652662"/>
    </source>
</evidence>
<feature type="domain" description="CFAP74 fourth Ig-like" evidence="4">
    <location>
        <begin position="1010"/>
        <end position="1068"/>
    </location>
</feature>
<accession>A0ABM4NQH5</accession>
<dbReference type="InterPro" id="IPR013783">
    <property type="entry name" value="Ig-like_fold"/>
</dbReference>
<feature type="region of interest" description="Disordered" evidence="1">
    <location>
        <begin position="729"/>
        <end position="763"/>
    </location>
</feature>
<dbReference type="InterPro" id="IPR056306">
    <property type="entry name" value="Ig-CFAP74_2nd"/>
</dbReference>
<keyword evidence="6" id="KW-0966">Cell projection</keyword>
<feature type="domain" description="CFAP74 fourth Ig-like" evidence="4">
    <location>
        <begin position="959"/>
        <end position="1005"/>
    </location>
</feature>
<reference evidence="5" key="1">
    <citation type="submission" date="2025-05" db="UniProtKB">
        <authorList>
            <consortium name="RefSeq"/>
        </authorList>
    </citation>
    <scope>NUCLEOTIDE SEQUENCE [LARGE SCALE GENOMIC DNA]</scope>
</reference>